<dbReference type="InterPro" id="IPR014867">
    <property type="entry name" value="Spore_coat_CotH_CotH2/3/7"/>
</dbReference>
<evidence type="ECO:0000313" key="2">
    <source>
        <dbReference type="EMBL" id="NWK56872.1"/>
    </source>
</evidence>
<comment type="caution">
    <text evidence="2">The sequence shown here is derived from an EMBL/GenBank/DDBJ whole genome shotgun (WGS) entry which is preliminary data.</text>
</comment>
<dbReference type="PANTHER" id="PTHR40050">
    <property type="entry name" value="INNER SPORE COAT PROTEIN H"/>
    <property type="match status" value="1"/>
</dbReference>
<dbReference type="InterPro" id="IPR036415">
    <property type="entry name" value="Lamin_tail_dom_sf"/>
</dbReference>
<dbReference type="PANTHER" id="PTHR40050:SF1">
    <property type="entry name" value="INNER SPORE COAT PROTEIN H"/>
    <property type="match status" value="1"/>
</dbReference>
<gene>
    <name evidence="2" type="ORF">HW115_14710</name>
</gene>
<dbReference type="InterPro" id="IPR008979">
    <property type="entry name" value="Galactose-bd-like_sf"/>
</dbReference>
<dbReference type="PROSITE" id="PS51841">
    <property type="entry name" value="LTD"/>
    <property type="match status" value="1"/>
</dbReference>
<organism evidence="2 3">
    <name type="scientific">Oceaniferula marina</name>
    <dbReference type="NCBI Taxonomy" id="2748318"/>
    <lineage>
        <taxon>Bacteria</taxon>
        <taxon>Pseudomonadati</taxon>
        <taxon>Verrucomicrobiota</taxon>
        <taxon>Verrucomicrobiia</taxon>
        <taxon>Verrucomicrobiales</taxon>
        <taxon>Verrucomicrobiaceae</taxon>
        <taxon>Oceaniferula</taxon>
    </lineage>
</organism>
<dbReference type="InterPro" id="IPR001322">
    <property type="entry name" value="Lamin_tail_dom"/>
</dbReference>
<evidence type="ECO:0000259" key="1">
    <source>
        <dbReference type="PROSITE" id="PS51841"/>
    </source>
</evidence>
<dbReference type="NCBIfam" id="NF041940">
    <property type="entry name" value="choice_anch_X"/>
    <property type="match status" value="1"/>
</dbReference>
<dbReference type="SUPFAM" id="SSF74853">
    <property type="entry name" value="Lamin A/C globular tail domain"/>
    <property type="match status" value="2"/>
</dbReference>
<dbReference type="Gene3D" id="2.60.120.260">
    <property type="entry name" value="Galactose-binding domain-like"/>
    <property type="match status" value="1"/>
</dbReference>
<name>A0A851GIT6_9BACT</name>
<dbReference type="Pfam" id="PF00932">
    <property type="entry name" value="LTD"/>
    <property type="match status" value="3"/>
</dbReference>
<protein>
    <submittedName>
        <fullName evidence="2">Lamin tail domain-containing protein</fullName>
    </submittedName>
</protein>
<dbReference type="Gene3D" id="2.60.40.1260">
    <property type="entry name" value="Lamin Tail domain"/>
    <property type="match status" value="2"/>
</dbReference>
<reference evidence="2 3" key="1">
    <citation type="submission" date="2020-07" db="EMBL/GenBank/DDBJ databases">
        <title>Roseicoccus Jingziensis gen. nov., sp. nov., isolated from coastal seawater.</title>
        <authorList>
            <person name="Feng X."/>
        </authorList>
    </citation>
    <scope>NUCLEOTIDE SEQUENCE [LARGE SCALE GENOMIC DNA]</scope>
    <source>
        <strain evidence="2 3">N1E253</strain>
    </source>
</reference>
<dbReference type="EMBL" id="JACBAZ010000006">
    <property type="protein sequence ID" value="NWK56872.1"/>
    <property type="molecule type" value="Genomic_DNA"/>
</dbReference>
<accession>A0A851GIT6</accession>
<keyword evidence="3" id="KW-1185">Reference proteome</keyword>
<evidence type="ECO:0000313" key="3">
    <source>
        <dbReference type="Proteomes" id="UP000557872"/>
    </source>
</evidence>
<dbReference type="RefSeq" id="WP_227021548.1">
    <property type="nucleotide sequence ID" value="NZ_JACBAZ010000006.1"/>
</dbReference>
<feature type="domain" description="LTD" evidence="1">
    <location>
        <begin position="3"/>
        <end position="165"/>
    </location>
</feature>
<proteinExistence type="predicted"/>
<dbReference type="Pfam" id="PF08757">
    <property type="entry name" value="CotH"/>
    <property type="match status" value="1"/>
</dbReference>
<dbReference type="AlphaFoldDB" id="A0A851GIT6"/>
<dbReference type="Proteomes" id="UP000557872">
    <property type="component" value="Unassembled WGS sequence"/>
</dbReference>
<sequence length="1257" mass="137861">MMSRFLVLVVAWMVCWILPVAIAAGDPVISEFLASNDSEYADEDGEFSDWIEIHNPGSLAVNLAGWHLTDADDDLEKWTFPSVSVPAGGYLVVFASGKDRAVTGSELHTNFKLSSDGEYLSLVKPDGVSKTSEFDPFPAQSEDISYGLFNRSVLVASQSAVQFTTETPTVDLQGKDWTAYDFDDETWSEGMAGLGYDRSGDYAQWINSWLADGTVSVWSRQSFELPDASAVSGMILRLRYDDAVEVFLNGTEVLSSTQAGDATGFVDFDLAGYESALRNGTNVLAIQLNNSNASSSDLLLDAELSVNTAADASAYTYLSDPSPARANDGGVINPGPIVSGVTENPPQPGEADDVLVTAYVQPREAAVASVTLRYRVNYSAELEVAMRDDGLGGDVSAGDGLYTAILPASAASAGEMLRWTVVAEDTGGLASRMPMQADTSGDSQSPGYYGTVVADPSLGQDLELMHWFTQNVTNAHNRTGARASVYYGGKFYDNIYVRERGGYTNTSSQKFDFNKGYPLYVNETMPSVGEVNMNANGSDPSYLRQPLGFQYHQQAGNPACESFQVHMRVNGSFDRVGTLIEQVDEDFLDRYGYDSDGGDLYKLVQRSNLNPSFDDVTTGVEKKTGDKDDFSSLQALVDDLKLASSDQRIDRFYDNLDIPEFINYMAIRAIQQQADDVRKNFYVFKDVDGDGRWRIFPWDLDYTWDIVGGHGETRVDHPFFGIQAQPTADGANQWNRLYDVAFEDETMQRLMLRRLRTLMDQHLMATSTGSWFDQTIDALFEPMSSLPGPSNTYRVRLRDTELPERRSELFNDFTQAIPGMNVVIPDSQSGTPDVVIDEVDFSPASHDQDQEYIRLWNRESSEVDISGWSISHGVEFVFPAGTVIPRNGYLYVSPKLKKFASRSVSPKAGERCLVTGPYAGHLSSFGEELVLSDAAAGEVQRFTYQGAPSLAQQYLLLTELHYAPGVNPDAEFIELWNSSSSETIDLTGVHFTAGVDFDFTTADITTLEPGQRLLVVKDSLAFASIYGDYFNARIAGEFANGTSLNNGGERLKLEDATNSTIFEFRYDNQSPWPDAGGSSLSYDHGFGLGPAQVTDYSDPSNWVVTPGEEGSPLGYGPLFDSWLAARGQSDPLEEDGGWSALMSYALGRDLLGGEAVYRVAVESLTDDGSGGFEVVVGGASEEADRYLTMEISARSCFDMDLDIEVSSNMEDWQSAADLEILEQYESDHGVWVYKYRVGGALGPGEKRFARLAAQKKE</sequence>
<dbReference type="SUPFAM" id="SSF49785">
    <property type="entry name" value="Galactose-binding domain-like"/>
    <property type="match status" value="1"/>
</dbReference>